<dbReference type="STRING" id="1838285.SCAL_000009"/>
<proteinExistence type="predicted"/>
<dbReference type="AlphaFoldDB" id="A0A1F2PAQ9"/>
<organism evidence="1 2">
    <name type="scientific">Candidatus Syntropharchaeum caldarium</name>
    <dbReference type="NCBI Taxonomy" id="1838285"/>
    <lineage>
        <taxon>Archaea</taxon>
        <taxon>Methanobacteriati</taxon>
        <taxon>Methanobacteriota</taxon>
        <taxon>Stenosarchaea group</taxon>
        <taxon>Methanomicrobia</taxon>
        <taxon>Methanosarcinales</taxon>
        <taxon>ANME-2 cluster</taxon>
        <taxon>Candidatus Syntropharchaeum</taxon>
    </lineage>
</organism>
<protein>
    <submittedName>
        <fullName evidence="1">Uncharacterized protein</fullName>
    </submittedName>
</protein>
<dbReference type="EMBL" id="LYOS01000001">
    <property type="protein sequence ID" value="OFV68333.1"/>
    <property type="molecule type" value="Genomic_DNA"/>
</dbReference>
<reference evidence="1" key="1">
    <citation type="submission" date="2016-05" db="EMBL/GenBank/DDBJ databases">
        <title>Microbial consortia oxidize butane by reversing methanogenesis.</title>
        <authorList>
            <person name="Laso-Perez R."/>
            <person name="Richter M."/>
            <person name="Wegener G."/>
            <person name="Musat F."/>
        </authorList>
    </citation>
    <scope>NUCLEOTIDE SEQUENCE [LARGE SCALE GENOMIC DNA]</scope>
    <source>
        <strain evidence="1">BOX2</strain>
    </source>
</reference>
<comment type="caution">
    <text evidence="1">The sequence shown here is derived from an EMBL/GenBank/DDBJ whole genome shotgun (WGS) entry which is preliminary data.</text>
</comment>
<evidence type="ECO:0000313" key="1">
    <source>
        <dbReference type="EMBL" id="OFV68333.1"/>
    </source>
</evidence>
<accession>A0A1F2PAQ9</accession>
<name>A0A1F2PAQ9_9EURY</name>
<keyword evidence="2" id="KW-1185">Reference proteome</keyword>
<evidence type="ECO:0000313" key="2">
    <source>
        <dbReference type="Proteomes" id="UP000186940"/>
    </source>
</evidence>
<sequence>MCEPSASREISPLLKERLVGYPLTSLQEKIETKLMAAMIADASSIS</sequence>
<dbReference type="Proteomes" id="UP000186940">
    <property type="component" value="Unassembled WGS sequence"/>
</dbReference>
<gene>
    <name evidence="1" type="ORF">SCAL_000009</name>
</gene>